<dbReference type="PANTHER" id="PTHR43606">
    <property type="entry name" value="PHOSPHATASE, PUTATIVE (AFU_ORTHOLOGUE AFUA_6G08710)-RELATED"/>
    <property type="match status" value="1"/>
</dbReference>
<dbReference type="RefSeq" id="WP_012565530.1">
    <property type="nucleotide sequence ID" value="NC_011420.2"/>
</dbReference>
<dbReference type="eggNOG" id="COG3540">
    <property type="taxonomic scope" value="Bacteria"/>
</dbReference>
<dbReference type="HOGENOM" id="CLU_015982_2_0_5"/>
<reference evidence="3 4" key="1">
    <citation type="journal article" date="2010" name="BMC Genomics">
        <title>Metabolic flexibility revealed in the genome of the cyst-forming alpha-1 proteobacterium Rhodospirillum centenum.</title>
        <authorList>
            <person name="Lu Y.K."/>
            <person name="Marden J."/>
            <person name="Han M."/>
            <person name="Swingley W.D."/>
            <person name="Mastrian S.D."/>
            <person name="Chowdhury S.R."/>
            <person name="Hao J."/>
            <person name="Helmy T."/>
            <person name="Kim S."/>
            <person name="Kurdoglu A.A."/>
            <person name="Matthies H.J."/>
            <person name="Rollo D."/>
            <person name="Stothard P."/>
            <person name="Blankenship R.E."/>
            <person name="Bauer C.E."/>
            <person name="Touchman J.W."/>
        </authorList>
    </citation>
    <scope>NUCLEOTIDE SEQUENCE [LARGE SCALE GENOMIC DNA]</scope>
    <source>
        <strain evidence="4">ATCC 51521 / SW</strain>
    </source>
</reference>
<keyword evidence="3" id="KW-0378">Hydrolase</keyword>
<dbReference type="SUPFAM" id="SSF56300">
    <property type="entry name" value="Metallo-dependent phosphatases"/>
    <property type="match status" value="1"/>
</dbReference>
<dbReference type="GO" id="GO:0004035">
    <property type="term" value="F:alkaline phosphatase activity"/>
    <property type="evidence" value="ECO:0007669"/>
    <property type="project" value="UniProtKB-EC"/>
</dbReference>
<name>B6IQK3_RHOCS</name>
<dbReference type="InterPro" id="IPR018946">
    <property type="entry name" value="PhoD-like_MPP"/>
</dbReference>
<dbReference type="Pfam" id="PF16655">
    <property type="entry name" value="PhoD_N"/>
    <property type="match status" value="1"/>
</dbReference>
<dbReference type="Proteomes" id="UP000001591">
    <property type="component" value="Chromosome"/>
</dbReference>
<dbReference type="Gene3D" id="2.60.40.380">
    <property type="entry name" value="Purple acid phosphatase-like, N-terminal"/>
    <property type="match status" value="1"/>
</dbReference>
<dbReference type="AlphaFoldDB" id="B6IQK3"/>
<gene>
    <name evidence="3" type="ordered locus">RC1_0290</name>
</gene>
<protein>
    <submittedName>
        <fullName evidence="3">Phosphodiesterase</fullName>
        <ecNumber evidence="3">3.1.3.1</ecNumber>
    </submittedName>
</protein>
<dbReference type="Pfam" id="PF09423">
    <property type="entry name" value="PhoD"/>
    <property type="match status" value="1"/>
</dbReference>
<keyword evidence="4" id="KW-1185">Reference proteome</keyword>
<dbReference type="STRING" id="414684.RC1_0290"/>
<dbReference type="InterPro" id="IPR029052">
    <property type="entry name" value="Metallo-depent_PP-like"/>
</dbReference>
<feature type="domain" description="PhoD-like phosphatase metallophosphatase" evidence="1">
    <location>
        <begin position="159"/>
        <end position="558"/>
    </location>
</feature>
<dbReference type="CDD" id="cd07389">
    <property type="entry name" value="MPP_PhoD"/>
    <property type="match status" value="1"/>
</dbReference>
<evidence type="ECO:0000313" key="3">
    <source>
        <dbReference type="EMBL" id="ACI97739.1"/>
    </source>
</evidence>
<evidence type="ECO:0000259" key="2">
    <source>
        <dbReference type="Pfam" id="PF16655"/>
    </source>
</evidence>
<evidence type="ECO:0000259" key="1">
    <source>
        <dbReference type="Pfam" id="PF09423"/>
    </source>
</evidence>
<dbReference type="InterPro" id="IPR052900">
    <property type="entry name" value="Phospholipid_Metab_Enz"/>
</dbReference>
<dbReference type="EMBL" id="CP000613">
    <property type="protein sequence ID" value="ACI97739.1"/>
    <property type="molecule type" value="Genomic_DNA"/>
</dbReference>
<dbReference type="InterPro" id="IPR006311">
    <property type="entry name" value="TAT_signal"/>
</dbReference>
<proteinExistence type="predicted"/>
<sequence>MTSQTKTGGISRRSFLDLMLAAGAMTAVTAGAGLVPGLRTALAAAGESFHFPQGLASGDPMPDRVVLWTRVEAKDPAAAARPVDLTLHVSETPDFATVVVERTVAARPEHDHTVRVLVDGLRPDRVYHYRFVAPDGAVPEFTGRTRTAPAPDADRTVRLAFVSCQNFEDGFYGAYRTLLKQDAAAGADGIDFVLHLGDQIYETVGGGHARTIPPLPSGGGETKWGAARNALTLEDFRYLYRTYLSDPDYREARARFPFISIWDDHEFVNDYWQSVITYTPAGKSAPTTKAAANQAWFEYIPALLTGTVGVPGVAPAAKDFQPVSVTDVDATHAPVDDDNLLQEPNNLAAIGSLTIYRSLRFGRHVELVLTDTRSYRSDHAVPDELGIAVSGQATYMLPLPLVAVMDAGRTANGGNPPAVLTLGDKQVPNPRKDSPAGTLLGGPQKTWLKETLVRSDATWKLLATSVPFLPMRVDMARIDPKAQTLVLTADAWDGYLAERRELMGFLRSRGVGNVVSLSGDHHQSFAGLIYDDYEAAEPVPVSMEFSITGVASTPVFQAFAAAVSKDENPLKPLIVADGAVFGRPGTVAEMLNMTLRYGTLASVTAVKTGDLAQGLAARNPAQNPHLRYVDSNSNGFGLVTVDARGTRVELVTVAPARRSYGPDGAPVLRTARFDIAPWGEGAPAVLDEPAIEGEKPFPLA</sequence>
<feature type="domain" description="Phospholipase D N-terminal" evidence="2">
    <location>
        <begin position="53"/>
        <end position="147"/>
    </location>
</feature>
<dbReference type="KEGG" id="rce:RC1_0290"/>
<dbReference type="PANTHER" id="PTHR43606:SF2">
    <property type="entry name" value="ALKALINE PHOSPHATASE FAMILY PROTEIN (AFU_ORTHOLOGUE AFUA_5G03860)"/>
    <property type="match status" value="1"/>
</dbReference>
<dbReference type="Gene3D" id="3.60.21.70">
    <property type="entry name" value="PhoD-like phosphatase"/>
    <property type="match status" value="1"/>
</dbReference>
<organism evidence="3 4">
    <name type="scientific">Rhodospirillum centenum (strain ATCC 51521 / SW)</name>
    <dbReference type="NCBI Taxonomy" id="414684"/>
    <lineage>
        <taxon>Bacteria</taxon>
        <taxon>Pseudomonadati</taxon>
        <taxon>Pseudomonadota</taxon>
        <taxon>Alphaproteobacteria</taxon>
        <taxon>Rhodospirillales</taxon>
        <taxon>Rhodospirillaceae</taxon>
        <taxon>Rhodospirillum</taxon>
    </lineage>
</organism>
<dbReference type="EC" id="3.1.3.1" evidence="3"/>
<dbReference type="InterPro" id="IPR038607">
    <property type="entry name" value="PhoD-like_sf"/>
</dbReference>
<evidence type="ECO:0000313" key="4">
    <source>
        <dbReference type="Proteomes" id="UP000001591"/>
    </source>
</evidence>
<accession>B6IQK3</accession>
<dbReference type="PROSITE" id="PS51318">
    <property type="entry name" value="TAT"/>
    <property type="match status" value="1"/>
</dbReference>
<dbReference type="InterPro" id="IPR032093">
    <property type="entry name" value="PhoD_N"/>
</dbReference>
<dbReference type="OrthoDB" id="327733at2"/>